<reference evidence="2 3" key="1">
    <citation type="journal article" date="2017" name="Int. J. Syst. Evol. Microbiol.">
        <title>Bacillus mangrovi sp. nov., isolated from a sediment sample from a mangrove forest.</title>
        <authorList>
            <person name="Gupta V."/>
            <person name="Singh P.K."/>
            <person name="Korpole S."/>
            <person name="Tanuku N.R.S."/>
            <person name="Pinnaka A.K."/>
        </authorList>
    </citation>
    <scope>NUCLEOTIDE SEQUENCE [LARGE SCALE GENOMIC DNA]</scope>
    <source>
        <strain evidence="2 3">KCTC 33872</strain>
    </source>
</reference>
<gene>
    <name evidence="2" type="primary">ablB</name>
    <name evidence="2" type="ORF">GKZ89_01305</name>
</gene>
<dbReference type="SUPFAM" id="SSF55729">
    <property type="entry name" value="Acyl-CoA N-acyltransferases (Nat)"/>
    <property type="match status" value="1"/>
</dbReference>
<evidence type="ECO:0000313" key="2">
    <source>
        <dbReference type="EMBL" id="MTH52027.1"/>
    </source>
</evidence>
<dbReference type="Proteomes" id="UP000434639">
    <property type="component" value="Unassembled WGS sequence"/>
</dbReference>
<dbReference type="InterPro" id="IPR016181">
    <property type="entry name" value="Acyl_CoA_acyltransferase"/>
</dbReference>
<dbReference type="InterPro" id="IPR000182">
    <property type="entry name" value="GNAT_dom"/>
</dbReference>
<accession>A0A7X2S276</accession>
<keyword evidence="2" id="KW-0808">Transferase</keyword>
<organism evidence="2 3">
    <name type="scientific">Metabacillus mangrovi</name>
    <dbReference type="NCBI Taxonomy" id="1491830"/>
    <lineage>
        <taxon>Bacteria</taxon>
        <taxon>Bacillati</taxon>
        <taxon>Bacillota</taxon>
        <taxon>Bacilli</taxon>
        <taxon>Bacillales</taxon>
        <taxon>Bacillaceae</taxon>
        <taxon>Metabacillus</taxon>
    </lineage>
</organism>
<dbReference type="AlphaFoldDB" id="A0A7X2S276"/>
<dbReference type="Pfam" id="PF00583">
    <property type="entry name" value="Acetyltransf_1"/>
    <property type="match status" value="1"/>
</dbReference>
<name>A0A7X2S276_9BACI</name>
<protein>
    <submittedName>
        <fullName evidence="2">Putative beta-lysine N-acetyltransferase</fullName>
    </submittedName>
</protein>
<dbReference type="EMBL" id="WMIB01000001">
    <property type="protein sequence ID" value="MTH52027.1"/>
    <property type="molecule type" value="Genomic_DNA"/>
</dbReference>
<dbReference type="InterPro" id="IPR022525">
    <property type="entry name" value="GNAT_AblB"/>
</dbReference>
<dbReference type="PROSITE" id="PS51186">
    <property type="entry name" value="GNAT"/>
    <property type="match status" value="1"/>
</dbReference>
<proteinExistence type="predicted"/>
<feature type="domain" description="N-acetyltransferase" evidence="1">
    <location>
        <begin position="125"/>
        <end position="276"/>
    </location>
</feature>
<evidence type="ECO:0000259" key="1">
    <source>
        <dbReference type="PROSITE" id="PS51186"/>
    </source>
</evidence>
<sequence>MKEIIRVEGKGKAAVFFDTYNSRCRVDDYSGNFKVLAERLIEECESRKVNKLIWKVKASDCLKAFETGMHAEGADPFYFRGETCWFFAMFFSEERRKTTRWKEEDRILRDACTLFTGESDSGLDARVRAALPEDAVTLSSFYKKMFTLYPVPIADPDYILHSMEEGTVYMIVEEKGETVSAASAETDFVNRNAEISDCATLPGYRNQGLLKQLITALEKELAGMEIYSAYSLSRAGSFGMNRSLYQSGYMYGGRLLNNCYIGDGLENMNLWYKDLSK</sequence>
<dbReference type="RefSeq" id="WP_155110575.1">
    <property type="nucleotide sequence ID" value="NZ_WMIB01000001.1"/>
</dbReference>
<dbReference type="OrthoDB" id="9790652at2"/>
<comment type="caution">
    <text evidence="2">The sequence shown here is derived from an EMBL/GenBank/DDBJ whole genome shotgun (WGS) entry which is preliminary data.</text>
</comment>
<dbReference type="CDD" id="cd04301">
    <property type="entry name" value="NAT_SF"/>
    <property type="match status" value="1"/>
</dbReference>
<dbReference type="GO" id="GO:0008080">
    <property type="term" value="F:N-acetyltransferase activity"/>
    <property type="evidence" value="ECO:0007669"/>
    <property type="project" value="InterPro"/>
</dbReference>
<dbReference type="NCBIfam" id="TIGR03827">
    <property type="entry name" value="GNAT_ablB"/>
    <property type="match status" value="1"/>
</dbReference>
<keyword evidence="3" id="KW-1185">Reference proteome</keyword>
<dbReference type="Gene3D" id="3.40.630.30">
    <property type="match status" value="1"/>
</dbReference>
<evidence type="ECO:0000313" key="3">
    <source>
        <dbReference type="Proteomes" id="UP000434639"/>
    </source>
</evidence>